<dbReference type="InterPro" id="IPR017937">
    <property type="entry name" value="Thioredoxin_CS"/>
</dbReference>
<dbReference type="Proteomes" id="UP000593567">
    <property type="component" value="Unassembled WGS sequence"/>
</dbReference>
<dbReference type="InterPro" id="IPR036249">
    <property type="entry name" value="Thioredoxin-like_sf"/>
</dbReference>
<accession>A0A7J7K1D6</accession>
<dbReference type="EMBL" id="VXIV02001606">
    <property type="protein sequence ID" value="KAF6031406.1"/>
    <property type="molecule type" value="Genomic_DNA"/>
</dbReference>
<dbReference type="Gene3D" id="3.40.30.10">
    <property type="entry name" value="Glutaredoxin"/>
    <property type="match status" value="1"/>
</dbReference>
<feature type="domain" description="Thioredoxin" evidence="1">
    <location>
        <begin position="1"/>
        <end position="112"/>
    </location>
</feature>
<gene>
    <name evidence="2" type="ORF">EB796_010272</name>
</gene>
<dbReference type="PROSITE" id="PS00194">
    <property type="entry name" value="THIOREDOXIN_1"/>
    <property type="match status" value="1"/>
</dbReference>
<comment type="caution">
    <text evidence="2">The sequence shown here is derived from an EMBL/GenBank/DDBJ whole genome shotgun (WGS) entry which is preliminary data.</text>
</comment>
<dbReference type="SUPFAM" id="SSF52833">
    <property type="entry name" value="Thioredoxin-like"/>
    <property type="match status" value="1"/>
</dbReference>
<proteinExistence type="predicted"/>
<dbReference type="AlphaFoldDB" id="A0A7J7K1D6"/>
<name>A0A7J7K1D6_BUGNE</name>
<sequence length="112" mass="12199">MPSGNTIEIASKEELVDLLSANPTMNIIIDFYATWCGPCRLLGPIFENLAEKHAGKIIAIKVDVEEGEDLSNEMGISTMPTFLVLDSKGNKIDEMVGSSKDKLAALFTKYSC</sequence>
<reference evidence="2" key="1">
    <citation type="submission" date="2020-06" db="EMBL/GenBank/DDBJ databases">
        <title>Draft genome of Bugula neritina, a colonial animal packing powerful symbionts and potential medicines.</title>
        <authorList>
            <person name="Rayko M."/>
        </authorList>
    </citation>
    <scope>NUCLEOTIDE SEQUENCE [LARGE SCALE GENOMIC DNA]</scope>
    <source>
        <strain evidence="2">Kwan_BN1</strain>
    </source>
</reference>
<dbReference type="PROSITE" id="PS51352">
    <property type="entry name" value="THIOREDOXIN_2"/>
    <property type="match status" value="1"/>
</dbReference>
<dbReference type="PRINTS" id="PR00421">
    <property type="entry name" value="THIOREDOXIN"/>
</dbReference>
<evidence type="ECO:0000259" key="1">
    <source>
        <dbReference type="PROSITE" id="PS51352"/>
    </source>
</evidence>
<dbReference type="Pfam" id="PF00085">
    <property type="entry name" value="Thioredoxin"/>
    <property type="match status" value="1"/>
</dbReference>
<evidence type="ECO:0000313" key="2">
    <source>
        <dbReference type="EMBL" id="KAF6031406.1"/>
    </source>
</evidence>
<dbReference type="PANTHER" id="PTHR10438">
    <property type="entry name" value="THIOREDOXIN"/>
    <property type="match status" value="1"/>
</dbReference>
<evidence type="ECO:0000313" key="3">
    <source>
        <dbReference type="Proteomes" id="UP000593567"/>
    </source>
</evidence>
<protein>
    <recommendedName>
        <fullName evidence="1">Thioredoxin domain-containing protein</fullName>
    </recommendedName>
</protein>
<dbReference type="CDD" id="cd02947">
    <property type="entry name" value="TRX_family"/>
    <property type="match status" value="1"/>
</dbReference>
<dbReference type="InterPro" id="IPR050620">
    <property type="entry name" value="Thioredoxin_H-type-like"/>
</dbReference>
<keyword evidence="3" id="KW-1185">Reference proteome</keyword>
<dbReference type="OrthoDB" id="2121326at2759"/>
<dbReference type="InterPro" id="IPR013766">
    <property type="entry name" value="Thioredoxin_domain"/>
</dbReference>
<organism evidence="2 3">
    <name type="scientific">Bugula neritina</name>
    <name type="common">Brown bryozoan</name>
    <name type="synonym">Sertularia neritina</name>
    <dbReference type="NCBI Taxonomy" id="10212"/>
    <lineage>
        <taxon>Eukaryota</taxon>
        <taxon>Metazoa</taxon>
        <taxon>Spiralia</taxon>
        <taxon>Lophotrochozoa</taxon>
        <taxon>Bryozoa</taxon>
        <taxon>Gymnolaemata</taxon>
        <taxon>Cheilostomatida</taxon>
        <taxon>Flustrina</taxon>
        <taxon>Buguloidea</taxon>
        <taxon>Bugulidae</taxon>
        <taxon>Bugula</taxon>
    </lineage>
</organism>
<dbReference type="PANTHER" id="PTHR10438:SF463">
    <property type="entry name" value="THIOREDOXIN"/>
    <property type="match status" value="1"/>
</dbReference>